<feature type="transmembrane region" description="Helical" evidence="6">
    <location>
        <begin position="20"/>
        <end position="44"/>
    </location>
</feature>
<dbReference type="AlphaFoldDB" id="A0A6J4VUQ9"/>
<evidence type="ECO:0000256" key="5">
    <source>
        <dbReference type="SAM" id="MobiDB-lite"/>
    </source>
</evidence>
<keyword evidence="6" id="KW-0812">Transmembrane</keyword>
<evidence type="ECO:0000256" key="6">
    <source>
        <dbReference type="SAM" id="Phobius"/>
    </source>
</evidence>
<dbReference type="GO" id="GO:0020037">
    <property type="term" value="F:heme binding"/>
    <property type="evidence" value="ECO:0007669"/>
    <property type="project" value="InterPro"/>
</dbReference>
<keyword evidence="6" id="KW-0472">Membrane</keyword>
<sequence>MQEGETRENARRRGPAWGSLVGGLLLGALLTLALILFVGMPLALTRSSPAPMEEFYGETAVNLALARVAGDAPNPVAGNQEAIAAGKAAYDRACAGCHAPNGSGRGGQGGGEYFYPPPAT</sequence>
<feature type="domain" description="Cytochrome c" evidence="7">
    <location>
        <begin position="81"/>
        <end position="120"/>
    </location>
</feature>
<dbReference type="EMBL" id="CADCWN010000298">
    <property type="protein sequence ID" value="CAA9585550.1"/>
    <property type="molecule type" value="Genomic_DNA"/>
</dbReference>
<dbReference type="Pfam" id="PF00034">
    <property type="entry name" value="Cytochrom_C"/>
    <property type="match status" value="1"/>
</dbReference>
<dbReference type="GO" id="GO:0009055">
    <property type="term" value="F:electron transfer activity"/>
    <property type="evidence" value="ECO:0007669"/>
    <property type="project" value="InterPro"/>
</dbReference>
<evidence type="ECO:0000259" key="7">
    <source>
        <dbReference type="PROSITE" id="PS51007"/>
    </source>
</evidence>
<dbReference type="InterPro" id="IPR036909">
    <property type="entry name" value="Cyt_c-like_dom_sf"/>
</dbReference>
<evidence type="ECO:0000313" key="8">
    <source>
        <dbReference type="EMBL" id="CAA9585550.1"/>
    </source>
</evidence>
<name>A0A6J4VUQ9_9BACT</name>
<evidence type="ECO:0000256" key="1">
    <source>
        <dbReference type="ARBA" id="ARBA00022617"/>
    </source>
</evidence>
<keyword evidence="6" id="KW-1133">Transmembrane helix</keyword>
<evidence type="ECO:0000256" key="4">
    <source>
        <dbReference type="PROSITE-ProRule" id="PRU00433"/>
    </source>
</evidence>
<dbReference type="PROSITE" id="PS51007">
    <property type="entry name" value="CYTC"/>
    <property type="match status" value="1"/>
</dbReference>
<reference evidence="8" key="1">
    <citation type="submission" date="2020-02" db="EMBL/GenBank/DDBJ databases">
        <authorList>
            <person name="Meier V. D."/>
        </authorList>
    </citation>
    <scope>NUCLEOTIDE SEQUENCE</scope>
    <source>
        <strain evidence="8">AVDCRST_MAG18</strain>
    </source>
</reference>
<dbReference type="Gene3D" id="1.10.760.10">
    <property type="entry name" value="Cytochrome c-like domain"/>
    <property type="match status" value="1"/>
</dbReference>
<accession>A0A6J4VUQ9</accession>
<evidence type="ECO:0000256" key="3">
    <source>
        <dbReference type="ARBA" id="ARBA00023004"/>
    </source>
</evidence>
<dbReference type="InterPro" id="IPR009056">
    <property type="entry name" value="Cyt_c-like_dom"/>
</dbReference>
<dbReference type="SUPFAM" id="SSF46626">
    <property type="entry name" value="Cytochrome c"/>
    <property type="match status" value="1"/>
</dbReference>
<keyword evidence="3 4" id="KW-0408">Iron</keyword>
<proteinExistence type="predicted"/>
<protein>
    <recommendedName>
        <fullName evidence="7">Cytochrome c domain-containing protein</fullName>
    </recommendedName>
</protein>
<evidence type="ECO:0000256" key="2">
    <source>
        <dbReference type="ARBA" id="ARBA00022723"/>
    </source>
</evidence>
<gene>
    <name evidence="8" type="ORF">AVDCRST_MAG18-3774</name>
</gene>
<feature type="compositionally biased region" description="Gly residues" evidence="5">
    <location>
        <begin position="103"/>
        <end position="112"/>
    </location>
</feature>
<keyword evidence="1 4" id="KW-0349">Heme</keyword>
<organism evidence="8">
    <name type="scientific">uncultured Thermomicrobiales bacterium</name>
    <dbReference type="NCBI Taxonomy" id="1645740"/>
    <lineage>
        <taxon>Bacteria</taxon>
        <taxon>Pseudomonadati</taxon>
        <taxon>Thermomicrobiota</taxon>
        <taxon>Thermomicrobia</taxon>
        <taxon>Thermomicrobiales</taxon>
        <taxon>environmental samples</taxon>
    </lineage>
</organism>
<dbReference type="GO" id="GO:0046872">
    <property type="term" value="F:metal ion binding"/>
    <property type="evidence" value="ECO:0007669"/>
    <property type="project" value="UniProtKB-KW"/>
</dbReference>
<keyword evidence="2 4" id="KW-0479">Metal-binding</keyword>
<feature type="region of interest" description="Disordered" evidence="5">
    <location>
        <begin position="101"/>
        <end position="120"/>
    </location>
</feature>